<evidence type="ECO:0000256" key="4">
    <source>
        <dbReference type="ARBA" id="ARBA00022692"/>
    </source>
</evidence>
<comment type="subcellular location">
    <subcellularLocation>
        <location evidence="9">Cell membrane</location>
        <topology evidence="9">Single-pass membrane protein</topology>
    </subcellularLocation>
    <subcellularLocation>
        <location evidence="1">Membrane</location>
    </subcellularLocation>
</comment>
<keyword evidence="6 9" id="KW-1133">Transmembrane helix</keyword>
<evidence type="ECO:0000313" key="11">
    <source>
        <dbReference type="EMBL" id="MDM8274570.1"/>
    </source>
</evidence>
<dbReference type="InterPro" id="IPR001901">
    <property type="entry name" value="Translocase_SecE/Sec61-g"/>
</dbReference>
<proteinExistence type="inferred from homology"/>
<reference evidence="11 12" key="2">
    <citation type="submission" date="2023-06" db="EMBL/GenBank/DDBJ databases">
        <authorList>
            <person name="Zeman M."/>
            <person name="Kubasova T."/>
            <person name="Jahodarova E."/>
            <person name="Nykrynova M."/>
            <person name="Rychlik I."/>
        </authorList>
    </citation>
    <scope>NUCLEOTIDE SEQUENCE [LARGE SCALE GENOMIC DNA]</scope>
    <source>
        <strain evidence="11 12">154_Feed</strain>
    </source>
</reference>
<evidence type="ECO:0000256" key="3">
    <source>
        <dbReference type="ARBA" id="ARBA00022475"/>
    </source>
</evidence>
<protein>
    <recommendedName>
        <fullName evidence="9">Protein translocase subunit SecE</fullName>
    </recommendedName>
</protein>
<comment type="function">
    <text evidence="9">Essential subunit of the Sec protein translocation channel SecYEG. Clamps together the 2 halves of SecY. May contact the channel plug during translocation.</text>
</comment>
<dbReference type="Pfam" id="PF00584">
    <property type="entry name" value="SecE"/>
    <property type="match status" value="1"/>
</dbReference>
<evidence type="ECO:0000256" key="7">
    <source>
        <dbReference type="ARBA" id="ARBA00023010"/>
    </source>
</evidence>
<keyword evidence="3 9" id="KW-1003">Cell membrane</keyword>
<sequence>MANKKNKKKAQQKSSQPAAAAAADAKVDSKKAVAKKPEAKPKATKETSKAAKAKKKGEKPGLLTRAKKYLGSIRSEMRRVTWPSKKELINYSVAVCVSLVVVGVVIFVLDMAIGEGLALVAGLRG</sequence>
<keyword evidence="4 9" id="KW-0812">Transmembrane</keyword>
<evidence type="ECO:0000256" key="9">
    <source>
        <dbReference type="HAMAP-Rule" id="MF_00422"/>
    </source>
</evidence>
<comment type="similarity">
    <text evidence="9">Belongs to the SecE/SEC61-gamma family.</text>
</comment>
<feature type="transmembrane region" description="Helical" evidence="9">
    <location>
        <begin position="88"/>
        <end position="109"/>
    </location>
</feature>
<comment type="caution">
    <text evidence="11">The sequence shown here is derived from an EMBL/GenBank/DDBJ whole genome shotgun (WGS) entry which is preliminary data.</text>
</comment>
<evidence type="ECO:0000256" key="1">
    <source>
        <dbReference type="ARBA" id="ARBA00004370"/>
    </source>
</evidence>
<dbReference type="RefSeq" id="WP_289544607.1">
    <property type="nucleotide sequence ID" value="NZ_JAUDDZ010000003.1"/>
</dbReference>
<evidence type="ECO:0000313" key="12">
    <source>
        <dbReference type="Proteomes" id="UP001529421"/>
    </source>
</evidence>
<evidence type="ECO:0000256" key="6">
    <source>
        <dbReference type="ARBA" id="ARBA00022989"/>
    </source>
</evidence>
<keyword evidence="7 9" id="KW-0811">Translocation</keyword>
<dbReference type="PANTHER" id="PTHR33910:SF1">
    <property type="entry name" value="PROTEIN TRANSLOCASE SUBUNIT SECE"/>
    <property type="match status" value="1"/>
</dbReference>
<keyword evidence="8 9" id="KW-0472">Membrane</keyword>
<keyword evidence="5 9" id="KW-0653">Protein transport</keyword>
<gene>
    <name evidence="9 11" type="primary">secE</name>
    <name evidence="11" type="ORF">QUW28_03490</name>
</gene>
<keyword evidence="12" id="KW-1185">Reference proteome</keyword>
<feature type="compositionally biased region" description="Low complexity" evidence="10">
    <location>
        <begin position="12"/>
        <end position="24"/>
    </location>
</feature>
<dbReference type="Gene3D" id="1.20.5.1030">
    <property type="entry name" value="Preprotein translocase secy subunit"/>
    <property type="match status" value="1"/>
</dbReference>
<evidence type="ECO:0000256" key="8">
    <source>
        <dbReference type="ARBA" id="ARBA00023136"/>
    </source>
</evidence>
<dbReference type="NCBIfam" id="TIGR00964">
    <property type="entry name" value="secE_bact"/>
    <property type="match status" value="1"/>
</dbReference>
<evidence type="ECO:0000256" key="2">
    <source>
        <dbReference type="ARBA" id="ARBA00022448"/>
    </source>
</evidence>
<feature type="region of interest" description="Disordered" evidence="10">
    <location>
        <begin position="1"/>
        <end position="60"/>
    </location>
</feature>
<accession>A0ABT7V7V4</accession>
<evidence type="ECO:0000256" key="5">
    <source>
        <dbReference type="ARBA" id="ARBA00022927"/>
    </source>
</evidence>
<comment type="subunit">
    <text evidence="9">Component of the Sec protein translocase complex. Heterotrimer consisting of SecY, SecE and SecG subunits. The heterotrimers can form oligomers, although 1 heterotrimer is thought to be able to translocate proteins. Interacts with the ribosome. Interacts with SecDF, and other proteins may be involved. Interacts with SecA.</text>
</comment>
<feature type="compositionally biased region" description="Basic residues" evidence="10">
    <location>
        <begin position="1"/>
        <end position="11"/>
    </location>
</feature>
<dbReference type="HAMAP" id="MF_00422">
    <property type="entry name" value="SecE"/>
    <property type="match status" value="1"/>
</dbReference>
<dbReference type="EMBL" id="JAUDDZ010000003">
    <property type="protein sequence ID" value="MDM8274570.1"/>
    <property type="molecule type" value="Genomic_DNA"/>
</dbReference>
<organism evidence="11 12">
    <name type="scientific">Enorma phocaeensis</name>
    <dbReference type="NCBI Taxonomy" id="1871019"/>
    <lineage>
        <taxon>Bacteria</taxon>
        <taxon>Bacillati</taxon>
        <taxon>Actinomycetota</taxon>
        <taxon>Coriobacteriia</taxon>
        <taxon>Coriobacteriales</taxon>
        <taxon>Coriobacteriaceae</taxon>
        <taxon>Enorma</taxon>
    </lineage>
</organism>
<dbReference type="InterPro" id="IPR005807">
    <property type="entry name" value="SecE_bac"/>
</dbReference>
<evidence type="ECO:0000256" key="10">
    <source>
        <dbReference type="SAM" id="MobiDB-lite"/>
    </source>
</evidence>
<keyword evidence="2 9" id="KW-0813">Transport</keyword>
<dbReference type="Proteomes" id="UP001529421">
    <property type="component" value="Unassembled WGS sequence"/>
</dbReference>
<name>A0ABT7V7V4_9ACTN</name>
<feature type="compositionally biased region" description="Basic and acidic residues" evidence="10">
    <location>
        <begin position="25"/>
        <end position="49"/>
    </location>
</feature>
<reference evidence="12" key="1">
    <citation type="submission" date="2023-06" db="EMBL/GenBank/DDBJ databases">
        <title>Identification and characterization of horizontal gene transfer across gut microbiota members of farm animals based on homology search.</title>
        <authorList>
            <person name="Zeman M."/>
            <person name="Kubasova T."/>
            <person name="Jahodarova E."/>
            <person name="Nykrynova M."/>
            <person name="Rychlik I."/>
        </authorList>
    </citation>
    <scope>NUCLEOTIDE SEQUENCE [LARGE SCALE GENOMIC DNA]</scope>
    <source>
        <strain evidence="12">154_Feed</strain>
    </source>
</reference>
<dbReference type="InterPro" id="IPR038379">
    <property type="entry name" value="SecE_sf"/>
</dbReference>
<dbReference type="PANTHER" id="PTHR33910">
    <property type="entry name" value="PROTEIN TRANSLOCASE SUBUNIT SECE"/>
    <property type="match status" value="1"/>
</dbReference>